<dbReference type="Proteomes" id="UP000805193">
    <property type="component" value="Unassembled WGS sequence"/>
</dbReference>
<evidence type="ECO:0000313" key="1">
    <source>
        <dbReference type="EMBL" id="KAG0425116.1"/>
    </source>
</evidence>
<accession>A0AC60PVH5</accession>
<evidence type="ECO:0000313" key="2">
    <source>
        <dbReference type="Proteomes" id="UP000805193"/>
    </source>
</evidence>
<comment type="caution">
    <text evidence="1">The sequence shown here is derived from an EMBL/GenBank/DDBJ whole genome shotgun (WGS) entry which is preliminary data.</text>
</comment>
<protein>
    <submittedName>
        <fullName evidence="1">Uncharacterized protein</fullName>
    </submittedName>
</protein>
<organism evidence="1 2">
    <name type="scientific">Ixodes persulcatus</name>
    <name type="common">Taiga tick</name>
    <dbReference type="NCBI Taxonomy" id="34615"/>
    <lineage>
        <taxon>Eukaryota</taxon>
        <taxon>Metazoa</taxon>
        <taxon>Ecdysozoa</taxon>
        <taxon>Arthropoda</taxon>
        <taxon>Chelicerata</taxon>
        <taxon>Arachnida</taxon>
        <taxon>Acari</taxon>
        <taxon>Parasitiformes</taxon>
        <taxon>Ixodida</taxon>
        <taxon>Ixodoidea</taxon>
        <taxon>Ixodidae</taxon>
        <taxon>Ixodinae</taxon>
        <taxon>Ixodes</taxon>
    </lineage>
</organism>
<gene>
    <name evidence="1" type="ORF">HPB47_027689</name>
</gene>
<sequence length="270" mass="30061">MTRRTEFSHDSMPDPTMTRLRRELERVILEQHRTFTTDDVRYSELKIGYYGSRGDCPRHLDRPRHRKRKQRKATGELHYQMSDGDATHILTDPQNSQKVLDVAARLTLKGLLLMGEDAAFTSVSGFSNLDENQFQEVPIGDPENTVVGICYTSGTTGMPKGVEITHRGFVSHLHLGSRNTEGVGRVFATRRSSEVRVGSSGAATLAGGSGVIRPLNVFAHHFGYRQRCRLVGSRQQLPELFPNNVSNDLANAWDTGAKVAARRREGSEVG</sequence>
<reference evidence="1 2" key="1">
    <citation type="journal article" date="2020" name="Cell">
        <title>Large-Scale Comparative Analyses of Tick Genomes Elucidate Their Genetic Diversity and Vector Capacities.</title>
        <authorList>
            <consortium name="Tick Genome and Microbiome Consortium (TIGMIC)"/>
            <person name="Jia N."/>
            <person name="Wang J."/>
            <person name="Shi W."/>
            <person name="Du L."/>
            <person name="Sun Y."/>
            <person name="Zhan W."/>
            <person name="Jiang J.F."/>
            <person name="Wang Q."/>
            <person name="Zhang B."/>
            <person name="Ji P."/>
            <person name="Bell-Sakyi L."/>
            <person name="Cui X.M."/>
            <person name="Yuan T.T."/>
            <person name="Jiang B.G."/>
            <person name="Yang W.F."/>
            <person name="Lam T.T."/>
            <person name="Chang Q.C."/>
            <person name="Ding S.J."/>
            <person name="Wang X.J."/>
            <person name="Zhu J.G."/>
            <person name="Ruan X.D."/>
            <person name="Zhao L."/>
            <person name="Wei J.T."/>
            <person name="Ye R.Z."/>
            <person name="Que T.C."/>
            <person name="Du C.H."/>
            <person name="Zhou Y.H."/>
            <person name="Cheng J.X."/>
            <person name="Dai P.F."/>
            <person name="Guo W.B."/>
            <person name="Han X.H."/>
            <person name="Huang E.J."/>
            <person name="Li L.F."/>
            <person name="Wei W."/>
            <person name="Gao Y.C."/>
            <person name="Liu J.Z."/>
            <person name="Shao H.Z."/>
            <person name="Wang X."/>
            <person name="Wang C.C."/>
            <person name="Yang T.C."/>
            <person name="Huo Q.B."/>
            <person name="Li W."/>
            <person name="Chen H.Y."/>
            <person name="Chen S.E."/>
            <person name="Zhou L.G."/>
            <person name="Ni X.B."/>
            <person name="Tian J.H."/>
            <person name="Sheng Y."/>
            <person name="Liu T."/>
            <person name="Pan Y.S."/>
            <person name="Xia L.Y."/>
            <person name="Li J."/>
            <person name="Zhao F."/>
            <person name="Cao W.C."/>
        </authorList>
    </citation>
    <scope>NUCLEOTIDE SEQUENCE [LARGE SCALE GENOMIC DNA]</scope>
    <source>
        <strain evidence="1">Iper-2018</strain>
    </source>
</reference>
<proteinExistence type="predicted"/>
<dbReference type="EMBL" id="JABSTQ010009886">
    <property type="protein sequence ID" value="KAG0425116.1"/>
    <property type="molecule type" value="Genomic_DNA"/>
</dbReference>
<keyword evidence="2" id="KW-1185">Reference proteome</keyword>
<name>A0AC60PVH5_IXOPE</name>